<accession>A0A5M3T009</accession>
<dbReference type="Pfam" id="PF04536">
    <property type="entry name" value="TPM_phosphatase"/>
    <property type="match status" value="1"/>
</dbReference>
<dbReference type="NCBIfam" id="NF047379">
    <property type="entry name" value="photo_II_Psb32"/>
    <property type="match status" value="1"/>
</dbReference>
<dbReference type="Proteomes" id="UP000326169">
    <property type="component" value="Unassembled WGS sequence"/>
</dbReference>
<protein>
    <recommendedName>
        <fullName evidence="2">TPM domain-containing protein</fullName>
    </recommendedName>
</protein>
<feature type="transmembrane region" description="Helical" evidence="1">
    <location>
        <begin position="210"/>
        <end position="232"/>
    </location>
</feature>
<dbReference type="Gene3D" id="3.10.310.50">
    <property type="match status" value="1"/>
</dbReference>
<keyword evidence="1" id="KW-0472">Membrane</keyword>
<keyword evidence="1" id="KW-1133">Transmembrane helix</keyword>
<comment type="caution">
    <text evidence="3">The sequence shown here is derived from an EMBL/GenBank/DDBJ whole genome shotgun (WGS) entry which is preliminary data.</text>
</comment>
<dbReference type="PANTHER" id="PTHR30373:SF2">
    <property type="entry name" value="UPF0603 PROTEIN YGCG"/>
    <property type="match status" value="1"/>
</dbReference>
<name>A0A5M3T009_LIMPL</name>
<proteinExistence type="predicted"/>
<feature type="domain" description="TPM" evidence="2">
    <location>
        <begin position="52"/>
        <end position="176"/>
    </location>
</feature>
<dbReference type="GeneID" id="301681054"/>
<keyword evidence="4" id="KW-1185">Reference proteome</keyword>
<evidence type="ECO:0000313" key="3">
    <source>
        <dbReference type="EMBL" id="GCE92037.1"/>
    </source>
</evidence>
<sequence>MNQQLNVMSKWWHLLAGMIAIVMVLLLSTAPAMATGVYQMPDLKTGDRTWIIDDEDILSRATEGRINQSLEKLADQTGYEVRLVTIRRLDYGETAQSFTDQLFEKWFPTAEEAANQTLLMVDTQTNNSAIHTGDNVKPLLSGAIADSVANETLQIPLREGEKYNEAFLAATDRIVKVLSGQGDPGAPKLQENLQVASTFKSAEETDDKSATILVVVVLVIATVAPMATYYYLQRP</sequence>
<dbReference type="PANTHER" id="PTHR30373">
    <property type="entry name" value="UPF0603 PROTEIN YGCG"/>
    <property type="match status" value="1"/>
</dbReference>
<gene>
    <name evidence="3" type="ORF">NIES46_00720</name>
</gene>
<organism evidence="3 4">
    <name type="scientific">Limnospira platensis NIES-46</name>
    <dbReference type="NCBI Taxonomy" id="1236695"/>
    <lineage>
        <taxon>Bacteria</taxon>
        <taxon>Bacillati</taxon>
        <taxon>Cyanobacteriota</taxon>
        <taxon>Cyanophyceae</taxon>
        <taxon>Oscillatoriophycideae</taxon>
        <taxon>Oscillatoriales</taxon>
        <taxon>Sirenicapillariaceae</taxon>
        <taxon>Limnospira</taxon>
    </lineage>
</organism>
<dbReference type="RefSeq" id="WP_014276297.1">
    <property type="nucleotide sequence ID" value="NZ_BIMW01000001.1"/>
</dbReference>
<dbReference type="EMBL" id="BIMW01000001">
    <property type="protein sequence ID" value="GCE92037.1"/>
    <property type="molecule type" value="Genomic_DNA"/>
</dbReference>
<evidence type="ECO:0000313" key="4">
    <source>
        <dbReference type="Proteomes" id="UP000326169"/>
    </source>
</evidence>
<reference evidence="3 4" key="1">
    <citation type="journal article" date="2019" name="J Genomics">
        <title>The Draft Genome of a Hydrogen-producing Cyanobacterium, Arthrospira platensis NIES-46.</title>
        <authorList>
            <person name="Suzuki S."/>
            <person name="Yamaguchi H."/>
            <person name="Kawachi M."/>
        </authorList>
    </citation>
    <scope>NUCLEOTIDE SEQUENCE [LARGE SCALE GENOMIC DNA]</scope>
    <source>
        <strain evidence="3 4">NIES-46</strain>
    </source>
</reference>
<dbReference type="InterPro" id="IPR007621">
    <property type="entry name" value="TPM_dom"/>
</dbReference>
<evidence type="ECO:0000259" key="2">
    <source>
        <dbReference type="Pfam" id="PF04536"/>
    </source>
</evidence>
<evidence type="ECO:0000256" key="1">
    <source>
        <dbReference type="SAM" id="Phobius"/>
    </source>
</evidence>
<keyword evidence="1" id="KW-0812">Transmembrane</keyword>